<comment type="similarity">
    <text evidence="1 2">Belongs to the LOG family.</text>
</comment>
<comment type="caution">
    <text evidence="3">The sequence shown here is derived from an EMBL/GenBank/DDBJ whole genome shotgun (WGS) entry which is preliminary data.</text>
</comment>
<keyword evidence="2" id="KW-0203">Cytokinin biosynthesis</keyword>
<name>A0ABV3DEM3_9ACTN</name>
<dbReference type="SUPFAM" id="SSF102405">
    <property type="entry name" value="MCP/YpsA-like"/>
    <property type="match status" value="1"/>
</dbReference>
<dbReference type="PANTHER" id="PTHR31223:SF70">
    <property type="entry name" value="LOG FAMILY PROTEIN YJL055W"/>
    <property type="match status" value="1"/>
</dbReference>
<dbReference type="EC" id="3.2.2.n1" evidence="2"/>
<reference evidence="3 4" key="1">
    <citation type="submission" date="2024-06" db="EMBL/GenBank/DDBJ databases">
        <title>The Natural Products Discovery Center: Release of the First 8490 Sequenced Strains for Exploring Actinobacteria Biosynthetic Diversity.</title>
        <authorList>
            <person name="Kalkreuter E."/>
            <person name="Kautsar S.A."/>
            <person name="Yang D."/>
            <person name="Bader C.D."/>
            <person name="Teijaro C.N."/>
            <person name="Fluegel L."/>
            <person name="Davis C.M."/>
            <person name="Simpson J.R."/>
            <person name="Lauterbach L."/>
            <person name="Steele A.D."/>
            <person name="Gui C."/>
            <person name="Meng S."/>
            <person name="Li G."/>
            <person name="Viehrig K."/>
            <person name="Ye F."/>
            <person name="Su P."/>
            <person name="Kiefer A.F."/>
            <person name="Nichols A."/>
            <person name="Cepeda A.J."/>
            <person name="Yan W."/>
            <person name="Fan B."/>
            <person name="Jiang Y."/>
            <person name="Adhikari A."/>
            <person name="Zheng C.-J."/>
            <person name="Schuster L."/>
            <person name="Cowan T.M."/>
            <person name="Smanski M.J."/>
            <person name="Chevrette M.G."/>
            <person name="De Carvalho L.P.S."/>
            <person name="Shen B."/>
        </authorList>
    </citation>
    <scope>NUCLEOTIDE SEQUENCE [LARGE SCALE GENOMIC DNA]</scope>
    <source>
        <strain evidence="3 4">NPDC048946</strain>
    </source>
</reference>
<dbReference type="InterPro" id="IPR005269">
    <property type="entry name" value="LOG"/>
</dbReference>
<dbReference type="RefSeq" id="WP_358352648.1">
    <property type="nucleotide sequence ID" value="NZ_JBEZFP010000023.1"/>
</dbReference>
<dbReference type="Gene3D" id="3.40.50.450">
    <property type="match status" value="1"/>
</dbReference>
<comment type="catalytic activity">
    <reaction evidence="2">
        <text>N(6)-(dimethylallyl)adenosine 5'-phosphate + H2O = N(6)-dimethylallyladenine + D-ribose 5-phosphate</text>
        <dbReference type="Rhea" id="RHEA:48560"/>
        <dbReference type="ChEBI" id="CHEBI:15377"/>
        <dbReference type="ChEBI" id="CHEBI:17660"/>
        <dbReference type="ChEBI" id="CHEBI:57526"/>
        <dbReference type="ChEBI" id="CHEBI:78346"/>
        <dbReference type="EC" id="3.2.2.n1"/>
    </reaction>
</comment>
<dbReference type="InterPro" id="IPR031100">
    <property type="entry name" value="LOG_fam"/>
</dbReference>
<organism evidence="3 4">
    <name type="scientific">Streptodolium elevatio</name>
    <dbReference type="NCBI Taxonomy" id="3157996"/>
    <lineage>
        <taxon>Bacteria</taxon>
        <taxon>Bacillati</taxon>
        <taxon>Actinomycetota</taxon>
        <taxon>Actinomycetes</taxon>
        <taxon>Kitasatosporales</taxon>
        <taxon>Streptomycetaceae</taxon>
        <taxon>Streptodolium</taxon>
    </lineage>
</organism>
<dbReference type="Proteomes" id="UP001551482">
    <property type="component" value="Unassembled WGS sequence"/>
</dbReference>
<accession>A0ABV3DEM3</accession>
<evidence type="ECO:0000313" key="3">
    <source>
        <dbReference type="EMBL" id="MEU8134195.1"/>
    </source>
</evidence>
<comment type="catalytic activity">
    <reaction evidence="2">
        <text>9-ribosyl-trans-zeatin 5'-phosphate + H2O = trans-zeatin + D-ribose 5-phosphate</text>
        <dbReference type="Rhea" id="RHEA:48564"/>
        <dbReference type="ChEBI" id="CHEBI:15377"/>
        <dbReference type="ChEBI" id="CHEBI:16522"/>
        <dbReference type="ChEBI" id="CHEBI:78346"/>
        <dbReference type="ChEBI" id="CHEBI:87947"/>
        <dbReference type="EC" id="3.2.2.n1"/>
    </reaction>
</comment>
<sequence>MRVAVFAGSSSGVGRQYREAAEDLGRSLARAGVGVVYGGAHVGLMGAMADAALAEGGEVVGVIPRSLVEWEVAHGGLTDLRVTETMHERKALMAELSDGFVALPGGVGTLEELFEVWTWQHLAIHAKPVALLDVAGFWTPLRAMLGTMVKSGFIKPHYAETLLVTTDAAQLLTAFEAWTPPDLKWEGDVAP</sequence>
<evidence type="ECO:0000256" key="1">
    <source>
        <dbReference type="ARBA" id="ARBA00006763"/>
    </source>
</evidence>
<dbReference type="EMBL" id="JBEZFP010000023">
    <property type="protein sequence ID" value="MEU8134195.1"/>
    <property type="molecule type" value="Genomic_DNA"/>
</dbReference>
<dbReference type="PANTHER" id="PTHR31223">
    <property type="entry name" value="LOG FAMILY PROTEIN YJL055W"/>
    <property type="match status" value="1"/>
</dbReference>
<dbReference type="NCBIfam" id="TIGR00730">
    <property type="entry name" value="Rossman fold protein, TIGR00730 family"/>
    <property type="match status" value="1"/>
</dbReference>
<dbReference type="Pfam" id="PF03641">
    <property type="entry name" value="Lysine_decarbox"/>
    <property type="match status" value="1"/>
</dbReference>
<evidence type="ECO:0000256" key="2">
    <source>
        <dbReference type="RuleBase" id="RU363015"/>
    </source>
</evidence>
<keyword evidence="4" id="KW-1185">Reference proteome</keyword>
<keyword evidence="2" id="KW-0378">Hydrolase</keyword>
<protein>
    <recommendedName>
        <fullName evidence="2">Cytokinin riboside 5'-monophosphate phosphoribohydrolase</fullName>
        <ecNumber evidence="2">3.2.2.n1</ecNumber>
    </recommendedName>
</protein>
<proteinExistence type="inferred from homology"/>
<gene>
    <name evidence="3" type="ORF">AB0C36_11855</name>
</gene>
<evidence type="ECO:0000313" key="4">
    <source>
        <dbReference type="Proteomes" id="UP001551482"/>
    </source>
</evidence>